<dbReference type="PRINTS" id="PR00469">
    <property type="entry name" value="PNDRDTASEII"/>
</dbReference>
<feature type="binding site" evidence="6">
    <location>
        <position position="43"/>
    </location>
    <ligand>
        <name>FAD</name>
        <dbReference type="ChEBI" id="CHEBI:57692"/>
    </ligand>
</feature>
<evidence type="ECO:0000256" key="1">
    <source>
        <dbReference type="ARBA" id="ARBA00011738"/>
    </source>
</evidence>
<dbReference type="Gene3D" id="3.50.50.60">
    <property type="entry name" value="FAD/NAD(P)-binding domain"/>
    <property type="match status" value="2"/>
</dbReference>
<dbReference type="GO" id="GO:0004324">
    <property type="term" value="F:ferredoxin-NADP+ reductase activity"/>
    <property type="evidence" value="ECO:0007669"/>
    <property type="project" value="UniProtKB-UniRule"/>
</dbReference>
<feature type="binding site" evidence="6">
    <location>
        <position position="88"/>
    </location>
    <ligand>
        <name>FAD</name>
        <dbReference type="ChEBI" id="CHEBI:57692"/>
    </ligand>
</feature>
<dbReference type="EMBL" id="AZHO01000019">
    <property type="protein sequence ID" value="KMT59497.1"/>
    <property type="molecule type" value="Genomic_DNA"/>
</dbReference>
<feature type="binding site" evidence="6">
    <location>
        <position position="324"/>
    </location>
    <ligand>
        <name>FAD</name>
        <dbReference type="ChEBI" id="CHEBI:57692"/>
    </ligand>
</feature>
<dbReference type="OrthoDB" id="9806179at2"/>
<comment type="caution">
    <text evidence="8">The sequence shown here is derived from an EMBL/GenBank/DDBJ whole genome shotgun (WGS) entry which is preliminary data.</text>
</comment>
<keyword evidence="9" id="KW-1185">Reference proteome</keyword>
<evidence type="ECO:0000313" key="9">
    <source>
        <dbReference type="Proteomes" id="UP000052258"/>
    </source>
</evidence>
<dbReference type="PATRIC" id="fig|1430899.3.peg.1636"/>
<evidence type="ECO:0000313" key="8">
    <source>
        <dbReference type="EMBL" id="KMT59497.1"/>
    </source>
</evidence>
<organism evidence="8 9">
    <name type="scientific">Listeria fleischmannii 1991</name>
    <dbReference type="NCBI Taxonomy" id="1430899"/>
    <lineage>
        <taxon>Bacteria</taxon>
        <taxon>Bacillati</taxon>
        <taxon>Bacillota</taxon>
        <taxon>Bacilli</taxon>
        <taxon>Bacillales</taxon>
        <taxon>Listeriaceae</taxon>
        <taxon>Listeria</taxon>
    </lineage>
</organism>
<dbReference type="HAMAP" id="MF_01685">
    <property type="entry name" value="FENR2"/>
    <property type="match status" value="1"/>
</dbReference>
<keyword evidence="2 6" id="KW-0285">Flavoprotein</keyword>
<gene>
    <name evidence="8" type="ORF">X560_1436</name>
</gene>
<comment type="cofactor">
    <cofactor evidence="6">
        <name>FAD</name>
        <dbReference type="ChEBI" id="CHEBI:57692"/>
    </cofactor>
    <text evidence="6">Binds 1 FAD per subunit.</text>
</comment>
<protein>
    <recommendedName>
        <fullName evidence="6">Ferredoxin--NADP reductase</fullName>
        <shortName evidence="6">FNR</shortName>
        <shortName evidence="6">Fd-NADP(+) reductase</shortName>
        <ecNumber evidence="6">1.18.1.2</ecNumber>
    </recommendedName>
</protein>
<dbReference type="PRINTS" id="PR00368">
    <property type="entry name" value="FADPNR"/>
</dbReference>
<keyword evidence="4 6" id="KW-0521">NADP</keyword>
<feature type="domain" description="FAD/NAD(P)-binding" evidence="7">
    <location>
        <begin position="6"/>
        <end position="300"/>
    </location>
</feature>
<feature type="binding site" evidence="6">
    <location>
        <position position="283"/>
    </location>
    <ligand>
        <name>FAD</name>
        <dbReference type="ChEBI" id="CHEBI:57692"/>
    </ligand>
</feature>
<name>A0A0J8G9T2_9LIST</name>
<keyword evidence="5 6" id="KW-0560">Oxidoreductase</keyword>
<dbReference type="PANTHER" id="PTHR48105">
    <property type="entry name" value="THIOREDOXIN REDUCTASE 1-RELATED-RELATED"/>
    <property type="match status" value="1"/>
</dbReference>
<comment type="subunit">
    <text evidence="1 6">Homodimer.</text>
</comment>
<dbReference type="SUPFAM" id="SSF51905">
    <property type="entry name" value="FAD/NAD(P)-binding domain"/>
    <property type="match status" value="1"/>
</dbReference>
<keyword evidence="3 6" id="KW-0274">FAD</keyword>
<comment type="caution">
    <text evidence="6">Lacks conserved residue(s) required for the propagation of feature annotation.</text>
</comment>
<dbReference type="EC" id="1.18.1.2" evidence="6"/>
<dbReference type="InterPro" id="IPR022890">
    <property type="entry name" value="Fd--NADP_Rdtase_type_2"/>
</dbReference>
<evidence type="ECO:0000256" key="2">
    <source>
        <dbReference type="ARBA" id="ARBA00022630"/>
    </source>
</evidence>
<reference evidence="8 9" key="1">
    <citation type="journal article" date="2015" name="Genome Biol. Evol.">
        <title>Comparative Genomics of Listeria Sensu Lato: Genus-Wide Differences in Evolutionary Dynamics and the Progressive Gain of Complex, Potentially Pathogenicity-Related Traits through Lateral Gene Transfer.</title>
        <authorList>
            <person name="Chiara M."/>
            <person name="Caruso M."/>
            <person name="D'Erchia A.M."/>
            <person name="Manzari C."/>
            <person name="Fraccalvieri R."/>
            <person name="Goffredo E."/>
            <person name="Latorre L."/>
            <person name="Miccolupo A."/>
            <person name="Padalino I."/>
            <person name="Santagada G."/>
            <person name="Chiocco D."/>
            <person name="Pesole G."/>
            <person name="Horner D.S."/>
            <person name="Parisi A."/>
        </authorList>
    </citation>
    <scope>NUCLEOTIDE SEQUENCE [LARGE SCALE GENOMIC DNA]</scope>
    <source>
        <strain evidence="8 9">1991</strain>
    </source>
</reference>
<evidence type="ECO:0000256" key="3">
    <source>
        <dbReference type="ARBA" id="ARBA00022827"/>
    </source>
</evidence>
<dbReference type="GO" id="GO:0050661">
    <property type="term" value="F:NADP binding"/>
    <property type="evidence" value="ECO:0007669"/>
    <property type="project" value="UniProtKB-UniRule"/>
</dbReference>
<dbReference type="AlphaFoldDB" id="A0A0J8G9T2"/>
<evidence type="ECO:0000256" key="4">
    <source>
        <dbReference type="ARBA" id="ARBA00022857"/>
    </source>
</evidence>
<evidence type="ECO:0000256" key="5">
    <source>
        <dbReference type="ARBA" id="ARBA00023002"/>
    </source>
</evidence>
<evidence type="ECO:0000256" key="6">
    <source>
        <dbReference type="HAMAP-Rule" id="MF_01685"/>
    </source>
</evidence>
<accession>A0A0J8G9T2</accession>
<sequence length="331" mass="36651">MKPSLFDVTIIGGGPVGLYAAFYSGLRAMKTKIIDAEPDVGGKIRYFYPEKLIHDIGGIPEILGADLVADFKKQAETFDPTFVLNTRVTSVVKQNDGTFYIETENGEVHLSKTIVIAVGSGTYKMNPLKARFAEDYTSALHYHLRDLKKLRNKKVVISGGGDAALDAALMLLPIAKNVELIYRGDDFKGYEERAKTVLDSGISTHLHHEITSLYGDKTLKEIEFTCTHSGENKRIACDAIFVNHGVEVDIGNMRDWGFETEEWGISVNHEMETTMPGIYACGDVACYPRKIRIIQAGLHEGPIAINSAKKYLDPKAAPEAMVSTHHEHFMN</sequence>
<dbReference type="Pfam" id="PF07992">
    <property type="entry name" value="Pyr_redox_2"/>
    <property type="match status" value="1"/>
</dbReference>
<dbReference type="GO" id="GO:0050660">
    <property type="term" value="F:flavin adenine dinucleotide binding"/>
    <property type="evidence" value="ECO:0007669"/>
    <property type="project" value="UniProtKB-UniRule"/>
</dbReference>
<dbReference type="InterPro" id="IPR023753">
    <property type="entry name" value="FAD/NAD-binding_dom"/>
</dbReference>
<comment type="catalytic activity">
    <reaction evidence="6">
        <text>2 reduced [2Fe-2S]-[ferredoxin] + NADP(+) + H(+) = 2 oxidized [2Fe-2S]-[ferredoxin] + NADPH</text>
        <dbReference type="Rhea" id="RHEA:20125"/>
        <dbReference type="Rhea" id="RHEA-COMP:10000"/>
        <dbReference type="Rhea" id="RHEA-COMP:10001"/>
        <dbReference type="ChEBI" id="CHEBI:15378"/>
        <dbReference type="ChEBI" id="CHEBI:33737"/>
        <dbReference type="ChEBI" id="CHEBI:33738"/>
        <dbReference type="ChEBI" id="CHEBI:57783"/>
        <dbReference type="ChEBI" id="CHEBI:58349"/>
        <dbReference type="EC" id="1.18.1.2"/>
    </reaction>
</comment>
<feature type="binding site" evidence="6">
    <location>
        <position position="48"/>
    </location>
    <ligand>
        <name>FAD</name>
        <dbReference type="ChEBI" id="CHEBI:57692"/>
    </ligand>
</feature>
<dbReference type="InterPro" id="IPR036188">
    <property type="entry name" value="FAD/NAD-bd_sf"/>
</dbReference>
<dbReference type="RefSeq" id="WP_007472472.1">
    <property type="nucleotide sequence ID" value="NZ_KQ130615.1"/>
</dbReference>
<feature type="binding site" evidence="6">
    <location>
        <position position="35"/>
    </location>
    <ligand>
        <name>FAD</name>
        <dbReference type="ChEBI" id="CHEBI:57692"/>
    </ligand>
</feature>
<dbReference type="Proteomes" id="UP000052258">
    <property type="component" value="Unassembled WGS sequence"/>
</dbReference>
<evidence type="ECO:0000259" key="7">
    <source>
        <dbReference type="Pfam" id="PF07992"/>
    </source>
</evidence>
<comment type="similarity">
    <text evidence="6">Belongs to the ferredoxin--NADP reductase type 2 family.</text>
</comment>
<proteinExistence type="inferred from homology"/>
<dbReference type="InterPro" id="IPR050097">
    <property type="entry name" value="Ferredoxin-NADP_redctase_2"/>
</dbReference>